<evidence type="ECO:0000256" key="4">
    <source>
        <dbReference type="ARBA" id="ARBA00022723"/>
    </source>
</evidence>
<reference evidence="11 12" key="1">
    <citation type="submission" date="2019-12" db="EMBL/GenBank/DDBJ databases">
        <authorList>
            <person name="Scholz U."/>
            <person name="Mascher M."/>
            <person name="Fiebig A."/>
        </authorList>
    </citation>
    <scope>NUCLEOTIDE SEQUENCE</scope>
</reference>
<dbReference type="CDD" id="cd16667">
    <property type="entry name" value="RING-H2_RNF126-like"/>
    <property type="match status" value="1"/>
</dbReference>
<evidence type="ECO:0000256" key="5">
    <source>
        <dbReference type="ARBA" id="ARBA00022771"/>
    </source>
</evidence>
<dbReference type="EC" id="2.3.2.27" evidence="2"/>
<dbReference type="SMART" id="SM00184">
    <property type="entry name" value="RING"/>
    <property type="match status" value="1"/>
</dbReference>
<sequence>MSDFLMGSGFDRLLDQLALIEINGVGGRGYDNPPASKAAVESMPTVEIEEDHVGTDSHCAICKEAFELGAEAREMPCKHIYHQDCILPWLSIRNSCPVCRHEMPTDVRGGRGTQESLGTSTRRRAAAARRTQWGSQFGDFPAVGLPSAGSPAGGELGKGSSPWFTQRWTGGSMQAARREGFHGPPEEATPGTAAGLGVPFAASSPSSDASGIFLFVTCPKGDLRFGLFLFFVLLQEEPVGFRLYQEELHQHKP</sequence>
<evidence type="ECO:0000256" key="3">
    <source>
        <dbReference type="ARBA" id="ARBA00022679"/>
    </source>
</evidence>
<dbReference type="AlphaFoldDB" id="A0A7I8JIZ8"/>
<evidence type="ECO:0000256" key="8">
    <source>
        <dbReference type="PROSITE-ProRule" id="PRU00175"/>
    </source>
</evidence>
<keyword evidence="12" id="KW-1185">Reference proteome</keyword>
<feature type="compositionally biased region" description="Basic and acidic residues" evidence="9">
    <location>
        <begin position="176"/>
        <end position="185"/>
    </location>
</feature>
<dbReference type="InterPro" id="IPR013083">
    <property type="entry name" value="Znf_RING/FYVE/PHD"/>
</dbReference>
<dbReference type="InterPro" id="IPR001841">
    <property type="entry name" value="Znf_RING"/>
</dbReference>
<dbReference type="Gene3D" id="3.30.40.10">
    <property type="entry name" value="Zinc/RING finger domain, C3HC4 (zinc finger)"/>
    <property type="match status" value="1"/>
</dbReference>
<dbReference type="PROSITE" id="PS50089">
    <property type="entry name" value="ZF_RING_2"/>
    <property type="match status" value="1"/>
</dbReference>
<evidence type="ECO:0000256" key="1">
    <source>
        <dbReference type="ARBA" id="ARBA00000900"/>
    </source>
</evidence>
<organism evidence="11">
    <name type="scientific">Spirodela intermedia</name>
    <name type="common">Intermediate duckweed</name>
    <dbReference type="NCBI Taxonomy" id="51605"/>
    <lineage>
        <taxon>Eukaryota</taxon>
        <taxon>Viridiplantae</taxon>
        <taxon>Streptophyta</taxon>
        <taxon>Embryophyta</taxon>
        <taxon>Tracheophyta</taxon>
        <taxon>Spermatophyta</taxon>
        <taxon>Magnoliopsida</taxon>
        <taxon>Liliopsida</taxon>
        <taxon>Araceae</taxon>
        <taxon>Lemnoideae</taxon>
        <taxon>Spirodela</taxon>
    </lineage>
</organism>
<feature type="domain" description="RING-type" evidence="10">
    <location>
        <begin position="59"/>
        <end position="100"/>
    </location>
</feature>
<name>A0A7I8JIZ8_SPIIN</name>
<evidence type="ECO:0000313" key="12">
    <source>
        <dbReference type="Proteomes" id="UP001189122"/>
    </source>
</evidence>
<keyword evidence="3" id="KW-0808">Transferase</keyword>
<evidence type="ECO:0000256" key="9">
    <source>
        <dbReference type="SAM" id="MobiDB-lite"/>
    </source>
</evidence>
<evidence type="ECO:0000313" key="11">
    <source>
        <dbReference type="EMBL" id="CAA2630149.1"/>
    </source>
</evidence>
<comment type="catalytic activity">
    <reaction evidence="1">
        <text>S-ubiquitinyl-[E2 ubiquitin-conjugating enzyme]-L-cysteine + [acceptor protein]-L-lysine = [E2 ubiquitin-conjugating enzyme]-L-cysteine + N(6)-ubiquitinyl-[acceptor protein]-L-lysine.</text>
        <dbReference type="EC" id="2.3.2.27"/>
    </reaction>
</comment>
<keyword evidence="7" id="KW-0862">Zinc</keyword>
<dbReference type="GO" id="GO:0005737">
    <property type="term" value="C:cytoplasm"/>
    <property type="evidence" value="ECO:0007669"/>
    <property type="project" value="TreeGrafter"/>
</dbReference>
<keyword evidence="5 8" id="KW-0863">Zinc-finger</keyword>
<protein>
    <recommendedName>
        <fullName evidence="2">RING-type E3 ubiquitin transferase</fullName>
        <ecNumber evidence="2">2.3.2.27</ecNumber>
    </recommendedName>
</protein>
<evidence type="ECO:0000256" key="7">
    <source>
        <dbReference type="ARBA" id="ARBA00022833"/>
    </source>
</evidence>
<dbReference type="GO" id="GO:0061630">
    <property type="term" value="F:ubiquitin protein ligase activity"/>
    <property type="evidence" value="ECO:0007669"/>
    <property type="project" value="UniProtKB-EC"/>
</dbReference>
<dbReference type="SUPFAM" id="SSF57850">
    <property type="entry name" value="RING/U-box"/>
    <property type="match status" value="1"/>
</dbReference>
<gene>
    <name evidence="11" type="ORF">SI7747_12015787</name>
</gene>
<evidence type="ECO:0000256" key="6">
    <source>
        <dbReference type="ARBA" id="ARBA00022786"/>
    </source>
</evidence>
<dbReference type="PANTHER" id="PTHR15710:SF217">
    <property type="entry name" value="E3 UBIQUITIN-PROTEIN LIGASE RDUF2"/>
    <property type="match status" value="1"/>
</dbReference>
<evidence type="ECO:0000259" key="10">
    <source>
        <dbReference type="PROSITE" id="PS50089"/>
    </source>
</evidence>
<dbReference type="PANTHER" id="PTHR15710">
    <property type="entry name" value="E3 UBIQUITIN-PROTEIN LIGASE PRAJA"/>
    <property type="match status" value="1"/>
</dbReference>
<accession>A0A7I8JIZ8</accession>
<dbReference type="Proteomes" id="UP001189122">
    <property type="component" value="Unassembled WGS sequence"/>
</dbReference>
<feature type="region of interest" description="Disordered" evidence="9">
    <location>
        <begin position="176"/>
        <end position="195"/>
    </location>
</feature>
<keyword evidence="6" id="KW-0833">Ubl conjugation pathway</keyword>
<keyword evidence="4" id="KW-0479">Metal-binding</keyword>
<dbReference type="GO" id="GO:0016567">
    <property type="term" value="P:protein ubiquitination"/>
    <property type="evidence" value="ECO:0007669"/>
    <property type="project" value="TreeGrafter"/>
</dbReference>
<dbReference type="GO" id="GO:0008270">
    <property type="term" value="F:zinc ion binding"/>
    <property type="evidence" value="ECO:0007669"/>
    <property type="project" value="UniProtKB-KW"/>
</dbReference>
<dbReference type="EMBL" id="CACRZD030000012">
    <property type="protein sequence ID" value="CAA6669392.1"/>
    <property type="molecule type" value="Genomic_DNA"/>
</dbReference>
<evidence type="ECO:0000256" key="2">
    <source>
        <dbReference type="ARBA" id="ARBA00012483"/>
    </source>
</evidence>
<dbReference type="FunFam" id="3.30.40.10:FF:000022">
    <property type="entry name" value="E3 ubiquitin-protein ligase RING1-like"/>
    <property type="match status" value="1"/>
</dbReference>
<dbReference type="Pfam" id="PF13639">
    <property type="entry name" value="zf-RING_2"/>
    <property type="match status" value="1"/>
</dbReference>
<dbReference type="EMBL" id="LR743599">
    <property type="protein sequence ID" value="CAA2630149.1"/>
    <property type="molecule type" value="Genomic_DNA"/>
</dbReference>
<proteinExistence type="predicted"/>